<feature type="domain" description="FHA" evidence="2">
    <location>
        <begin position="63"/>
        <end position="114"/>
    </location>
</feature>
<feature type="region of interest" description="Disordered" evidence="1">
    <location>
        <begin position="388"/>
        <end position="423"/>
    </location>
</feature>
<dbReference type="PANTHER" id="PTHR23106:SF24">
    <property type="entry name" value="ANGIOGENIC FACTOR WITH G PATCH AND FHA DOMAINS 1"/>
    <property type="match status" value="1"/>
</dbReference>
<dbReference type="Proteomes" id="UP000308199">
    <property type="component" value="Unassembled WGS sequence"/>
</dbReference>
<dbReference type="InterPro" id="IPR000253">
    <property type="entry name" value="FHA_dom"/>
</dbReference>
<reference evidence="4 5" key="1">
    <citation type="submission" date="2019-02" db="EMBL/GenBank/DDBJ databases">
        <title>Genome sequencing of the rare red list fungi Phellinidium pouzarii.</title>
        <authorList>
            <person name="Buettner E."/>
            <person name="Kellner H."/>
        </authorList>
    </citation>
    <scope>NUCLEOTIDE SEQUENCE [LARGE SCALE GENOMIC DNA]</scope>
    <source>
        <strain evidence="4 5">DSM 108285</strain>
    </source>
</reference>
<dbReference type="AlphaFoldDB" id="A0A4S4L7W0"/>
<sequence>MGMIPETGHDSALEWPGFDLDSETRSTNDVASLRRTCLRLVMKSSTVLPRRRRVALLDAYDEVQIGRDASTSAVTPRIRLKDMEVSKLHATLFWDRERGEWAVVDMGSKHGTFLRLSTRLPPADCSNALVCESSSTPNLVRLSPSKQASMPRPLRYLDELIIGGTVFVAHVHLDAPCDDCMSEGELDIPLFSSTSSETSRKIVSSYPQPLQPAHDPKTSISLLKKSLLSRHASDSANADYASPGPSRRYIDRSAKRRALHPYSRSDSPPGVSSRSASVSFPISTHTSPDIVPGPWTASMSHIPRTQDTPPAHSEKIEPPAPISDSNIGHRLLAKQGWSPGSALGLEIQTTGTGDEDSLGDARTFLVEPLQIAANVGKRGLGMRVHPTGSSAAGSYANGSIGNDGSWKEDSKRRRWDDVRKSIM</sequence>
<protein>
    <recommendedName>
        <fullName evidence="6">G-patch domain-containing protein</fullName>
    </recommendedName>
</protein>
<dbReference type="Pfam" id="PF01585">
    <property type="entry name" value="G-patch"/>
    <property type="match status" value="1"/>
</dbReference>
<dbReference type="Pfam" id="PF00498">
    <property type="entry name" value="FHA"/>
    <property type="match status" value="1"/>
</dbReference>
<evidence type="ECO:0000313" key="4">
    <source>
        <dbReference type="EMBL" id="THH07061.1"/>
    </source>
</evidence>
<evidence type="ECO:0000259" key="3">
    <source>
        <dbReference type="PROSITE" id="PS50174"/>
    </source>
</evidence>
<dbReference type="OrthoDB" id="21470at2759"/>
<organism evidence="4 5">
    <name type="scientific">Phellinidium pouzarii</name>
    <dbReference type="NCBI Taxonomy" id="167371"/>
    <lineage>
        <taxon>Eukaryota</taxon>
        <taxon>Fungi</taxon>
        <taxon>Dikarya</taxon>
        <taxon>Basidiomycota</taxon>
        <taxon>Agaricomycotina</taxon>
        <taxon>Agaricomycetes</taxon>
        <taxon>Hymenochaetales</taxon>
        <taxon>Hymenochaetaceae</taxon>
        <taxon>Phellinidium</taxon>
    </lineage>
</organism>
<feature type="compositionally biased region" description="Polar residues" evidence="1">
    <location>
        <begin position="264"/>
        <end position="287"/>
    </location>
</feature>
<proteinExistence type="predicted"/>
<comment type="caution">
    <text evidence="4">The sequence shown here is derived from an EMBL/GenBank/DDBJ whole genome shotgun (WGS) entry which is preliminary data.</text>
</comment>
<keyword evidence="5" id="KW-1185">Reference proteome</keyword>
<dbReference type="EMBL" id="SGPK01000161">
    <property type="protein sequence ID" value="THH07061.1"/>
    <property type="molecule type" value="Genomic_DNA"/>
</dbReference>
<dbReference type="PROSITE" id="PS50174">
    <property type="entry name" value="G_PATCH"/>
    <property type="match status" value="1"/>
</dbReference>
<feature type="compositionally biased region" description="Basic and acidic residues" evidence="1">
    <location>
        <begin position="405"/>
        <end position="423"/>
    </location>
</feature>
<name>A0A4S4L7W0_9AGAM</name>
<dbReference type="GO" id="GO:0003676">
    <property type="term" value="F:nucleic acid binding"/>
    <property type="evidence" value="ECO:0007669"/>
    <property type="project" value="InterPro"/>
</dbReference>
<dbReference type="SUPFAM" id="SSF49879">
    <property type="entry name" value="SMAD/FHA domain"/>
    <property type="match status" value="1"/>
</dbReference>
<evidence type="ECO:0000259" key="2">
    <source>
        <dbReference type="PROSITE" id="PS50006"/>
    </source>
</evidence>
<dbReference type="PANTHER" id="PTHR23106">
    <property type="entry name" value="ANGIOGENIC FACTOR WITH G PATCH AND FHA DOMAINS 1"/>
    <property type="match status" value="1"/>
</dbReference>
<feature type="compositionally biased region" description="Polar residues" evidence="1">
    <location>
        <begin position="297"/>
        <end position="308"/>
    </location>
</feature>
<evidence type="ECO:0000256" key="1">
    <source>
        <dbReference type="SAM" id="MobiDB-lite"/>
    </source>
</evidence>
<evidence type="ECO:0008006" key="6">
    <source>
        <dbReference type="Google" id="ProtNLM"/>
    </source>
</evidence>
<dbReference type="SMART" id="SM00443">
    <property type="entry name" value="G_patch"/>
    <property type="match status" value="1"/>
</dbReference>
<dbReference type="InterPro" id="IPR000467">
    <property type="entry name" value="G_patch_dom"/>
</dbReference>
<feature type="compositionally biased region" description="Low complexity" evidence="1">
    <location>
        <begin position="388"/>
        <end position="400"/>
    </location>
</feature>
<dbReference type="InterPro" id="IPR053027">
    <property type="entry name" value="AGGF1"/>
</dbReference>
<feature type="domain" description="G-patch" evidence="3">
    <location>
        <begin position="324"/>
        <end position="385"/>
    </location>
</feature>
<feature type="region of interest" description="Disordered" evidence="1">
    <location>
        <begin position="233"/>
        <end position="326"/>
    </location>
</feature>
<dbReference type="Gene3D" id="2.60.200.20">
    <property type="match status" value="1"/>
</dbReference>
<dbReference type="PROSITE" id="PS50006">
    <property type="entry name" value="FHA_DOMAIN"/>
    <property type="match status" value="1"/>
</dbReference>
<dbReference type="InterPro" id="IPR008984">
    <property type="entry name" value="SMAD_FHA_dom_sf"/>
</dbReference>
<gene>
    <name evidence="4" type="ORF">EW145_g3645</name>
</gene>
<accession>A0A4S4L7W0</accession>
<evidence type="ECO:0000313" key="5">
    <source>
        <dbReference type="Proteomes" id="UP000308199"/>
    </source>
</evidence>